<evidence type="ECO:0000256" key="1">
    <source>
        <dbReference type="ARBA" id="ARBA00009865"/>
    </source>
</evidence>
<keyword evidence="2" id="KW-0858">Xylan degradation</keyword>
<dbReference type="InterPro" id="IPR005084">
    <property type="entry name" value="CBM6"/>
</dbReference>
<evidence type="ECO:0000256" key="3">
    <source>
        <dbReference type="ARBA" id="ARBA00022729"/>
    </source>
</evidence>
<evidence type="ECO:0000256" key="8">
    <source>
        <dbReference type="PIRSR" id="PIRSR606710-2"/>
    </source>
</evidence>
<dbReference type="Pfam" id="PF03422">
    <property type="entry name" value="CBM_6"/>
    <property type="match status" value="1"/>
</dbReference>
<dbReference type="SUPFAM" id="SSF49785">
    <property type="entry name" value="Galactose-binding domain-like"/>
    <property type="match status" value="1"/>
</dbReference>
<feature type="chain" id="PRO_5038984625" evidence="9">
    <location>
        <begin position="23"/>
        <end position="870"/>
    </location>
</feature>
<reference evidence="12" key="2">
    <citation type="journal article" date="2021" name="PeerJ">
        <title>Extensive microbial diversity within the chicken gut microbiome revealed by metagenomics and culture.</title>
        <authorList>
            <person name="Gilroy R."/>
            <person name="Ravi A."/>
            <person name="Getino M."/>
            <person name="Pursley I."/>
            <person name="Horton D.L."/>
            <person name="Alikhan N.F."/>
            <person name="Baker D."/>
            <person name="Gharbi K."/>
            <person name="Hall N."/>
            <person name="Watson M."/>
            <person name="Adriaenssens E.M."/>
            <person name="Foster-Nyarko E."/>
            <person name="Jarju S."/>
            <person name="Secka A."/>
            <person name="Antonio M."/>
            <person name="Oren A."/>
            <person name="Chaudhuri R.R."/>
            <person name="La Ragione R."/>
            <person name="Hildebrand F."/>
            <person name="Pallen M.J."/>
        </authorList>
    </citation>
    <scope>NUCLEOTIDE SEQUENCE</scope>
    <source>
        <strain evidence="12">USAMLcec3-3695</strain>
    </source>
</reference>
<dbReference type="EMBL" id="DVNB01000106">
    <property type="protein sequence ID" value="HIU58207.1"/>
    <property type="molecule type" value="Genomic_DNA"/>
</dbReference>
<dbReference type="GO" id="GO:0030246">
    <property type="term" value="F:carbohydrate binding"/>
    <property type="evidence" value="ECO:0007669"/>
    <property type="project" value="InterPro"/>
</dbReference>
<dbReference type="PANTHER" id="PTHR43772">
    <property type="entry name" value="ENDO-1,4-BETA-XYLANASE"/>
    <property type="match status" value="1"/>
</dbReference>
<accession>A0A9D1SFX2</accession>
<feature type="site" description="Important for catalytic activity, responsible for pKa modulation of the active site Glu and correct orientation of both the proton donor and substrate" evidence="8">
    <location>
        <position position="556"/>
    </location>
</feature>
<name>A0A9D1SFX2_9FIRM</name>
<protein>
    <submittedName>
        <fullName evidence="12">Family 43 glycosylhydrolase</fullName>
    </submittedName>
</protein>
<evidence type="ECO:0000256" key="6">
    <source>
        <dbReference type="ARBA" id="ARBA00023277"/>
    </source>
</evidence>
<dbReference type="InterPro" id="IPR006584">
    <property type="entry name" value="Cellulose-bd_IV"/>
</dbReference>
<dbReference type="CDD" id="cd04084">
    <property type="entry name" value="CBM6_xylanase-like"/>
    <property type="match status" value="1"/>
</dbReference>
<dbReference type="Pfam" id="PF04616">
    <property type="entry name" value="Glyco_hydro_43"/>
    <property type="match status" value="1"/>
</dbReference>
<evidence type="ECO:0000259" key="10">
    <source>
        <dbReference type="PROSITE" id="PS51175"/>
    </source>
</evidence>
<dbReference type="InterPro" id="IPR010502">
    <property type="entry name" value="Carb-bd_dom_fam9"/>
</dbReference>
<reference evidence="12" key="1">
    <citation type="submission" date="2020-10" db="EMBL/GenBank/DDBJ databases">
        <authorList>
            <person name="Gilroy R."/>
        </authorList>
    </citation>
    <scope>NUCLEOTIDE SEQUENCE</scope>
    <source>
        <strain evidence="12">USAMLcec3-3695</strain>
    </source>
</reference>
<dbReference type="AlphaFoldDB" id="A0A9D1SFX2"/>
<dbReference type="Gene3D" id="2.115.10.20">
    <property type="entry name" value="Glycosyl hydrolase domain, family 43"/>
    <property type="match status" value="1"/>
</dbReference>
<dbReference type="Pfam" id="PF00395">
    <property type="entry name" value="SLH"/>
    <property type="match status" value="2"/>
</dbReference>
<gene>
    <name evidence="12" type="ORF">IAA61_10435</name>
</gene>
<comment type="similarity">
    <text evidence="1">Belongs to the glycosyl hydrolase 43 family.</text>
</comment>
<keyword evidence="4" id="KW-0677">Repeat</keyword>
<proteinExistence type="inferred from homology"/>
<dbReference type="PROSITE" id="PS51272">
    <property type="entry name" value="SLH"/>
    <property type="match status" value="2"/>
</dbReference>
<evidence type="ECO:0000313" key="12">
    <source>
        <dbReference type="EMBL" id="HIU58207.1"/>
    </source>
</evidence>
<organism evidence="12 13">
    <name type="scientific">Candidatus Ornithomonoglobus merdipullorum</name>
    <dbReference type="NCBI Taxonomy" id="2840895"/>
    <lineage>
        <taxon>Bacteria</taxon>
        <taxon>Bacillati</taxon>
        <taxon>Bacillota</taxon>
        <taxon>Clostridia</taxon>
        <taxon>Candidatus Ornithomonoglobus</taxon>
    </lineage>
</organism>
<dbReference type="GO" id="GO:0004553">
    <property type="term" value="F:hydrolase activity, hydrolyzing O-glycosyl compounds"/>
    <property type="evidence" value="ECO:0007669"/>
    <property type="project" value="InterPro"/>
</dbReference>
<evidence type="ECO:0000256" key="4">
    <source>
        <dbReference type="ARBA" id="ARBA00022737"/>
    </source>
</evidence>
<dbReference type="PROSITE" id="PS51175">
    <property type="entry name" value="CBM6"/>
    <property type="match status" value="1"/>
</dbReference>
<dbReference type="InterPro" id="IPR023296">
    <property type="entry name" value="Glyco_hydro_beta-prop_sf"/>
</dbReference>
<evidence type="ECO:0000256" key="7">
    <source>
        <dbReference type="ARBA" id="ARBA00023295"/>
    </source>
</evidence>
<dbReference type="Gene3D" id="2.60.120.260">
    <property type="entry name" value="Galactose-binding domain-like"/>
    <property type="match status" value="1"/>
</dbReference>
<evidence type="ECO:0000313" key="13">
    <source>
        <dbReference type="Proteomes" id="UP000824109"/>
    </source>
</evidence>
<keyword evidence="3 9" id="KW-0732">Signal</keyword>
<feature type="signal peptide" evidence="9">
    <location>
        <begin position="1"/>
        <end position="22"/>
    </location>
</feature>
<evidence type="ECO:0000259" key="11">
    <source>
        <dbReference type="PROSITE" id="PS51272"/>
    </source>
</evidence>
<dbReference type="CDD" id="cd09003">
    <property type="entry name" value="GH43_XynD-like"/>
    <property type="match status" value="1"/>
</dbReference>
<keyword evidence="7" id="KW-0326">Glycosidase</keyword>
<dbReference type="SMART" id="SM00606">
    <property type="entry name" value="CBD_IV"/>
    <property type="match status" value="1"/>
</dbReference>
<dbReference type="SUPFAM" id="SSF75005">
    <property type="entry name" value="Arabinanase/levansucrase/invertase"/>
    <property type="match status" value="1"/>
</dbReference>
<evidence type="ECO:0000256" key="9">
    <source>
        <dbReference type="SAM" id="SignalP"/>
    </source>
</evidence>
<dbReference type="SUPFAM" id="SSF49344">
    <property type="entry name" value="CBD9-like"/>
    <property type="match status" value="1"/>
</dbReference>
<dbReference type="CDD" id="cd00005">
    <property type="entry name" value="CBM9_like_1"/>
    <property type="match status" value="1"/>
</dbReference>
<dbReference type="InterPro" id="IPR052176">
    <property type="entry name" value="Glycosyl_Hydrlase_43_Enz"/>
</dbReference>
<dbReference type="GO" id="GO:0045493">
    <property type="term" value="P:xylan catabolic process"/>
    <property type="evidence" value="ECO:0007669"/>
    <property type="project" value="UniProtKB-KW"/>
</dbReference>
<dbReference type="InterPro" id="IPR006710">
    <property type="entry name" value="Glyco_hydro_43"/>
</dbReference>
<dbReference type="InterPro" id="IPR008979">
    <property type="entry name" value="Galactose-bd-like_sf"/>
</dbReference>
<dbReference type="Pfam" id="PF06452">
    <property type="entry name" value="CBM9_1"/>
    <property type="match status" value="1"/>
</dbReference>
<feature type="domain" description="SLH" evidence="11">
    <location>
        <begin position="273"/>
        <end position="336"/>
    </location>
</feature>
<sequence length="870" mass="94796">MKRILILMIFASAVLSAYQVSAAEGDGKLEAAYGTPEIDGVRDEMWDAAPEGGIDLFTMETHGAHGSFRCMWDEENLYVFADVTDPVLSTAADAAHMQDSVEIFLDENMGKTEYYEYDDAQYRISCENKQSYSTGAVADFRSAAVKTDGGYIVEAAIPFKSIIGSVGRTIGFEIQINDDGTGDGERSSIAKFNDPTDLSYCNTSLYGELSFAAPECTFADLTDSEESDIVSYLSVKGIINGYDENTFMPDGIITREEFLKLLVRLFDIEQAYGDVSFEDVQSGAWYEQDIKTAVAAGIVRGVSDTEFGIGRPVTNGEASEMICRAMEYLGVFEELNKEAAEQLKELGIADSDMDEAESTLRAESAAMLYKAHIYTAEYLADKTREEEKMKNYGKELINASGAKEIGNNNPLYTQRFGADPFAMEYNGRIYVYMTSDSLMYDENNEIKDNDYSNISTISVISSADLVNWTDHGEIDIAGRSNPDGAAKWATNSWAPAAAHKTIDGKEKFFLYFADNGSGIGVLEADSPIGPFRDPIGGALIKPGETPGSDGVVWYFDPAVFIDDDGQAYLYFGGGLPTKEDGTVEADHPNTVRVIKLGDDMISTVGEAVTIDAPAVFEDSGIHKYNGKYYYSYCTNFEGSHEDGKYPYGAIAYMTSDSPMGPFTYEGTVLNNMSDFFGVGGNNHHAIFEFKDKWYITYHAQTVGKYMGLDKGYRSTHINELEYDEEGKIKPVTADFAGVEPAGTLDPFERVNAATIAWLSGVGTRPNGNDGTMQLTAIDDGDWTAVGNVDFSDGASGFTVGAVSSAGGSIELRLDSADGELIGTVNITGTDGTYEEYSCDIGDVSGTHDLFLVFRGSGSDIFEVASWQFEK</sequence>
<evidence type="ECO:0000256" key="5">
    <source>
        <dbReference type="ARBA" id="ARBA00022801"/>
    </source>
</evidence>
<dbReference type="InterPro" id="IPR001119">
    <property type="entry name" value="SLH_dom"/>
</dbReference>
<feature type="domain" description="CBM6" evidence="10">
    <location>
        <begin position="748"/>
        <end position="869"/>
    </location>
</feature>
<dbReference type="PANTHER" id="PTHR43772:SF2">
    <property type="entry name" value="PUTATIVE (AFU_ORTHOLOGUE AFUA_2G04480)-RELATED"/>
    <property type="match status" value="1"/>
</dbReference>
<evidence type="ECO:0000256" key="2">
    <source>
        <dbReference type="ARBA" id="ARBA00022651"/>
    </source>
</evidence>
<dbReference type="Gene3D" id="2.60.40.1190">
    <property type="match status" value="1"/>
</dbReference>
<keyword evidence="2" id="KW-0624">Polysaccharide degradation</keyword>
<keyword evidence="5" id="KW-0378">Hydrolase</keyword>
<feature type="domain" description="SLH" evidence="11">
    <location>
        <begin position="213"/>
        <end position="272"/>
    </location>
</feature>
<dbReference type="Proteomes" id="UP000824109">
    <property type="component" value="Unassembled WGS sequence"/>
</dbReference>
<comment type="caution">
    <text evidence="12">The sequence shown here is derived from an EMBL/GenBank/DDBJ whole genome shotgun (WGS) entry which is preliminary data.</text>
</comment>
<keyword evidence="6" id="KW-0119">Carbohydrate metabolism</keyword>